<feature type="transmembrane region" description="Helical" evidence="4">
    <location>
        <begin position="183"/>
        <end position="206"/>
    </location>
</feature>
<keyword evidence="1 4" id="KW-0812">Transmembrane</keyword>
<dbReference type="InterPro" id="IPR036259">
    <property type="entry name" value="MFS_trans_sf"/>
</dbReference>
<feature type="transmembrane region" description="Helical" evidence="4">
    <location>
        <begin position="516"/>
        <end position="538"/>
    </location>
</feature>
<feature type="transmembrane region" description="Helical" evidence="4">
    <location>
        <begin position="126"/>
        <end position="147"/>
    </location>
</feature>
<dbReference type="PANTHER" id="PTHR23121">
    <property type="entry name" value="SODIUM-DEPENDENT GLUCOSE TRANSPORTER 1"/>
    <property type="match status" value="1"/>
</dbReference>
<proteinExistence type="predicted"/>
<dbReference type="Proteomes" id="UP001519460">
    <property type="component" value="Unassembled WGS sequence"/>
</dbReference>
<feature type="transmembrane region" description="Helical" evidence="4">
    <location>
        <begin position="550"/>
        <end position="572"/>
    </location>
</feature>
<accession>A0ABD0J3E5</accession>
<dbReference type="Gene3D" id="1.20.1250.20">
    <property type="entry name" value="MFS general substrate transporter like domains"/>
    <property type="match status" value="1"/>
</dbReference>
<keyword evidence="3 4" id="KW-0472">Membrane</keyword>
<feature type="transmembrane region" description="Helical" evidence="4">
    <location>
        <begin position="483"/>
        <end position="504"/>
    </location>
</feature>
<dbReference type="EMBL" id="JACVVK020000680">
    <property type="protein sequence ID" value="KAK7456567.1"/>
    <property type="molecule type" value="Genomic_DNA"/>
</dbReference>
<dbReference type="PANTHER" id="PTHR23121:SF9">
    <property type="entry name" value="SODIUM-DEPENDENT GLUCOSE TRANSPORTER 1"/>
    <property type="match status" value="1"/>
</dbReference>
<evidence type="ECO:0000256" key="2">
    <source>
        <dbReference type="ARBA" id="ARBA00022989"/>
    </source>
</evidence>
<protein>
    <recommendedName>
        <fullName evidence="7">Sodium-dependent glucose transporter 1</fullName>
    </recommendedName>
</protein>
<reference evidence="5 6" key="1">
    <citation type="journal article" date="2023" name="Sci. Data">
        <title>Genome assembly of the Korean intertidal mud-creeper Batillaria attramentaria.</title>
        <authorList>
            <person name="Patra A.K."/>
            <person name="Ho P.T."/>
            <person name="Jun S."/>
            <person name="Lee S.J."/>
            <person name="Kim Y."/>
            <person name="Won Y.J."/>
        </authorList>
    </citation>
    <scope>NUCLEOTIDE SEQUENCE [LARGE SCALE GENOMIC DNA]</scope>
    <source>
        <strain evidence="5">Wonlab-2016</strain>
    </source>
</reference>
<comment type="caution">
    <text evidence="5">The sequence shown here is derived from an EMBL/GenBank/DDBJ whole genome shotgun (WGS) entry which is preliminary data.</text>
</comment>
<evidence type="ECO:0000256" key="1">
    <source>
        <dbReference type="ARBA" id="ARBA00022692"/>
    </source>
</evidence>
<keyword evidence="6" id="KW-1185">Reference proteome</keyword>
<dbReference type="SUPFAM" id="SSF103473">
    <property type="entry name" value="MFS general substrate transporter"/>
    <property type="match status" value="2"/>
</dbReference>
<keyword evidence="2 4" id="KW-1133">Transmembrane helix</keyword>
<evidence type="ECO:0000313" key="6">
    <source>
        <dbReference type="Proteomes" id="UP001519460"/>
    </source>
</evidence>
<evidence type="ECO:0000256" key="3">
    <source>
        <dbReference type="ARBA" id="ARBA00023136"/>
    </source>
</evidence>
<gene>
    <name evidence="5" type="ORF">BaRGS_00039321</name>
</gene>
<feature type="transmembrane region" description="Helical" evidence="4">
    <location>
        <begin position="336"/>
        <end position="356"/>
    </location>
</feature>
<evidence type="ECO:0008006" key="7">
    <source>
        <dbReference type="Google" id="ProtNLM"/>
    </source>
</evidence>
<feature type="transmembrane region" description="Helical" evidence="4">
    <location>
        <begin position="426"/>
        <end position="446"/>
    </location>
</feature>
<feature type="transmembrane region" description="Helical" evidence="4">
    <location>
        <begin position="390"/>
        <end position="406"/>
    </location>
</feature>
<feature type="transmembrane region" description="Helical" evidence="4">
    <location>
        <begin position="218"/>
        <end position="237"/>
    </location>
</feature>
<sequence>YTHYLCLVSFLPCEYTHYLCLVSFPPCEYTHYLCLVSFPPCEYTHYLCLVSFPPCEYTHYLCLVSFPPCEYTHYLCLVSFPPWVRGEVSLLSLCEGVRVEGFVVCQRGPSILDLGLITGADLQSTAAFFSLGAGGYMAGCLLTGLTFDRFCKQMFLFWALVGLCATTATLPWCVPYSALGTFYFTGFVFVGSLETGSYAVVARVWGRQGVNVLKVLQLAYIIGGIISPVITSTFLVHRPITYVVINSHVSINRSRIADRFPNTSHPLVTTQPVVSTRDTDTARTYVGDFQGHSHRTSNDTSEFSESTNNHKAVTITDLSIERVQSSQDTTTQLQSVYAISAAVCLLASAPFLVSYIRTSRTDLKQQMGMPSNSNCERNTERYTTSIHRRWVVLVVVVYFFLITSVEESFHQFLFTVMVTRSRWTSLWASLLTAWFWCGVGVVRIMALLLPQWVSDETFLVSSCASLVCSLAGLHFSMTYTLDSGVWVCVLLIGISTSLVTPLTFSWLHTALMQASSAASVSAVVMVASSMAGVLSPLILSHVMQRHSLKWFAYLLLLESGVSLLLLFLMILVSRTLLISWQGVDTDVTMDKTDDTTSVDN</sequence>
<feature type="non-terminal residue" evidence="5">
    <location>
        <position position="1"/>
    </location>
</feature>
<feature type="transmembrane region" description="Helical" evidence="4">
    <location>
        <begin position="154"/>
        <end position="177"/>
    </location>
</feature>
<dbReference type="AlphaFoldDB" id="A0ABD0J3E5"/>
<name>A0ABD0J3E5_9CAEN</name>
<evidence type="ECO:0000313" key="5">
    <source>
        <dbReference type="EMBL" id="KAK7456567.1"/>
    </source>
</evidence>
<organism evidence="5 6">
    <name type="scientific">Batillaria attramentaria</name>
    <dbReference type="NCBI Taxonomy" id="370345"/>
    <lineage>
        <taxon>Eukaryota</taxon>
        <taxon>Metazoa</taxon>
        <taxon>Spiralia</taxon>
        <taxon>Lophotrochozoa</taxon>
        <taxon>Mollusca</taxon>
        <taxon>Gastropoda</taxon>
        <taxon>Caenogastropoda</taxon>
        <taxon>Sorbeoconcha</taxon>
        <taxon>Cerithioidea</taxon>
        <taxon>Batillariidae</taxon>
        <taxon>Batillaria</taxon>
    </lineage>
</organism>
<evidence type="ECO:0000256" key="4">
    <source>
        <dbReference type="SAM" id="Phobius"/>
    </source>
</evidence>
<feature type="transmembrane region" description="Helical" evidence="4">
    <location>
        <begin position="458"/>
        <end position="477"/>
    </location>
</feature>